<feature type="domain" description="NADP-dependent oxidoreductase" evidence="3">
    <location>
        <begin position="54"/>
        <end position="348"/>
    </location>
</feature>
<organism evidence="4 5">
    <name type="scientific">Pseudomonas poae</name>
    <dbReference type="NCBI Taxonomy" id="200451"/>
    <lineage>
        <taxon>Bacteria</taxon>
        <taxon>Pseudomonadati</taxon>
        <taxon>Pseudomonadota</taxon>
        <taxon>Gammaproteobacteria</taxon>
        <taxon>Pseudomonadales</taxon>
        <taxon>Pseudomonadaceae</taxon>
        <taxon>Pseudomonas</taxon>
    </lineage>
</organism>
<dbReference type="Pfam" id="PF00248">
    <property type="entry name" value="Aldo_ket_red"/>
    <property type="match status" value="1"/>
</dbReference>
<evidence type="ECO:0000256" key="2">
    <source>
        <dbReference type="SAM" id="SignalP"/>
    </source>
</evidence>
<dbReference type="InterPro" id="IPR036812">
    <property type="entry name" value="NAD(P)_OxRdtase_dom_sf"/>
</dbReference>
<comment type="caution">
    <text evidence="4">The sequence shown here is derived from an EMBL/GenBank/DDBJ whole genome shotgun (WGS) entry which is preliminary data.</text>
</comment>
<gene>
    <name evidence="4" type="ORF">CQZ99_12000</name>
</gene>
<dbReference type="GO" id="GO:0005737">
    <property type="term" value="C:cytoplasm"/>
    <property type="evidence" value="ECO:0007669"/>
    <property type="project" value="TreeGrafter"/>
</dbReference>
<dbReference type="PROSITE" id="PS51318">
    <property type="entry name" value="TAT"/>
    <property type="match status" value="1"/>
</dbReference>
<dbReference type="CDD" id="cd19078">
    <property type="entry name" value="AKR_AKR13C1_2"/>
    <property type="match status" value="1"/>
</dbReference>
<keyword evidence="5" id="KW-1185">Reference proteome</keyword>
<protein>
    <submittedName>
        <fullName evidence="4">Aldo/keto reductase</fullName>
    </submittedName>
</protein>
<evidence type="ECO:0000313" key="4">
    <source>
        <dbReference type="EMBL" id="PRC19027.1"/>
    </source>
</evidence>
<proteinExistence type="predicted"/>
<keyword evidence="1" id="KW-0560">Oxidoreductase</keyword>
<accession>A0A2S9ETA3</accession>
<dbReference type="InterPro" id="IPR023210">
    <property type="entry name" value="NADP_OxRdtase_dom"/>
</dbReference>
<dbReference type="InterPro" id="IPR006311">
    <property type="entry name" value="TAT_signal"/>
</dbReference>
<evidence type="ECO:0000256" key="1">
    <source>
        <dbReference type="ARBA" id="ARBA00023002"/>
    </source>
</evidence>
<feature type="signal peptide" evidence="2">
    <location>
        <begin position="1"/>
        <end position="25"/>
    </location>
</feature>
<feature type="chain" id="PRO_5015765818" evidence="2">
    <location>
        <begin position="26"/>
        <end position="376"/>
    </location>
</feature>
<evidence type="ECO:0000259" key="3">
    <source>
        <dbReference type="Pfam" id="PF00248"/>
    </source>
</evidence>
<dbReference type="EMBL" id="PCQL01000010">
    <property type="protein sequence ID" value="PRC19027.1"/>
    <property type="molecule type" value="Genomic_DNA"/>
</dbReference>
<dbReference type="Proteomes" id="UP000238045">
    <property type="component" value="Unassembled WGS sequence"/>
</dbReference>
<sequence length="376" mass="40860">MTTSISRRHVLVSAAALTAAPLLSAAPGTSPPARSVDARPLARRHLGTLEVSCLGLGVQNMSRTYQTTVPSRPQMLAIIRAAFDQGVSFFDAAEAYGPLEVERILGEGVAPFRDHVVIATKFGWNIDPQTGVRNPGLNSRPEHIKQAVEGMLTRLRTDRIDLLYQHRVDPQVPIEDVAGAVQDLMTQGKVLHWGLSEMGLGTLHRAHAVTPLSAVQSEYSMLWRGPEDAVLSTCEALGIGFVPWSPLGVGFLTGAIDAQTRFADGDIRKLESRFAPENLPLNLKLLALLIAWAAQKQSTPAQIALAWLMAQKPWIVPIPGTTQLPHMLENLGSASVQFSDHELNEFNHALSAIQIHGARLPETVMVYSDVEAPLKK</sequence>
<dbReference type="PANTHER" id="PTHR43625">
    <property type="entry name" value="AFLATOXIN B1 ALDEHYDE REDUCTASE"/>
    <property type="match status" value="1"/>
</dbReference>
<name>A0A2S9ETA3_9PSED</name>
<dbReference type="InterPro" id="IPR050791">
    <property type="entry name" value="Aldo-Keto_reductase"/>
</dbReference>
<reference evidence="4 5" key="1">
    <citation type="submission" date="2017-09" db="EMBL/GenBank/DDBJ databases">
        <title>Genomic, metabolic, and phenotypic characteristics of bacterial isolates from the natural microbiome of the model nematode Caenorhabditis elegans.</title>
        <authorList>
            <person name="Zimmermann J."/>
            <person name="Obeng N."/>
            <person name="Yang W."/>
            <person name="Obeng O."/>
            <person name="Kissoyan K."/>
            <person name="Pees B."/>
            <person name="Dirksen P."/>
            <person name="Hoppner M."/>
            <person name="Franke A."/>
            <person name="Rosenstiel P."/>
            <person name="Leippe M."/>
            <person name="Dierking K."/>
            <person name="Kaleta C."/>
            <person name="Schulenburg H."/>
        </authorList>
    </citation>
    <scope>NUCLEOTIDE SEQUENCE [LARGE SCALE GENOMIC DNA]</scope>
    <source>
        <strain evidence="4 5">MYb117</strain>
    </source>
</reference>
<evidence type="ECO:0000313" key="5">
    <source>
        <dbReference type="Proteomes" id="UP000238045"/>
    </source>
</evidence>
<dbReference type="Gene3D" id="3.20.20.100">
    <property type="entry name" value="NADP-dependent oxidoreductase domain"/>
    <property type="match status" value="1"/>
</dbReference>
<keyword evidence="2" id="KW-0732">Signal</keyword>
<dbReference type="SUPFAM" id="SSF51430">
    <property type="entry name" value="NAD(P)-linked oxidoreductase"/>
    <property type="match status" value="1"/>
</dbReference>
<dbReference type="GO" id="GO:0016491">
    <property type="term" value="F:oxidoreductase activity"/>
    <property type="evidence" value="ECO:0007669"/>
    <property type="project" value="UniProtKB-KW"/>
</dbReference>
<dbReference type="RefSeq" id="WP_105696900.1">
    <property type="nucleotide sequence ID" value="NZ_CP159260.1"/>
</dbReference>
<dbReference type="PANTHER" id="PTHR43625:SF77">
    <property type="entry name" value="ALDO-KETO REDUCTASE"/>
    <property type="match status" value="1"/>
</dbReference>
<dbReference type="AlphaFoldDB" id="A0A2S9ETA3"/>